<dbReference type="PANTHER" id="PTHR46233">
    <property type="entry name" value="HYDROXYACYLGLUTATHIONE HYDROLASE GLOC"/>
    <property type="match status" value="1"/>
</dbReference>
<comment type="cofactor">
    <cofactor evidence="1">
        <name>Zn(2+)</name>
        <dbReference type="ChEBI" id="CHEBI:29105"/>
    </cofactor>
</comment>
<keyword evidence="4" id="KW-0862">Zinc</keyword>
<evidence type="ECO:0000256" key="4">
    <source>
        <dbReference type="ARBA" id="ARBA00022833"/>
    </source>
</evidence>
<dbReference type="AlphaFoldDB" id="A0A1I3G800"/>
<organism evidence="6 7">
    <name type="scientific">Selenomonas ruminantium</name>
    <dbReference type="NCBI Taxonomy" id="971"/>
    <lineage>
        <taxon>Bacteria</taxon>
        <taxon>Bacillati</taxon>
        <taxon>Bacillota</taxon>
        <taxon>Negativicutes</taxon>
        <taxon>Selenomonadales</taxon>
        <taxon>Selenomonadaceae</taxon>
        <taxon>Selenomonas</taxon>
    </lineage>
</organism>
<dbReference type="OrthoDB" id="9802248at2"/>
<protein>
    <submittedName>
        <fullName evidence="6">Glyoxylase, beta-lactamase superfamily II</fullName>
    </submittedName>
</protein>
<name>A0A1I3G800_SELRU</name>
<evidence type="ECO:0000256" key="1">
    <source>
        <dbReference type="ARBA" id="ARBA00001947"/>
    </source>
</evidence>
<dbReference type="Gene3D" id="3.60.15.10">
    <property type="entry name" value="Ribonuclease Z/Hydroxyacylglutathione hydrolase-like"/>
    <property type="match status" value="1"/>
</dbReference>
<proteinExistence type="predicted"/>
<keyword evidence="3" id="KW-0378">Hydrolase</keyword>
<dbReference type="GO" id="GO:0046872">
    <property type="term" value="F:metal ion binding"/>
    <property type="evidence" value="ECO:0007669"/>
    <property type="project" value="UniProtKB-KW"/>
</dbReference>
<dbReference type="SUPFAM" id="SSF56281">
    <property type="entry name" value="Metallo-hydrolase/oxidoreductase"/>
    <property type="match status" value="1"/>
</dbReference>
<dbReference type="CDD" id="cd06262">
    <property type="entry name" value="metallo-hydrolase-like_MBL-fold"/>
    <property type="match status" value="1"/>
</dbReference>
<evidence type="ECO:0000259" key="5">
    <source>
        <dbReference type="SMART" id="SM00849"/>
    </source>
</evidence>
<feature type="domain" description="Metallo-beta-lactamase" evidence="5">
    <location>
        <begin position="12"/>
        <end position="193"/>
    </location>
</feature>
<dbReference type="PANTHER" id="PTHR46233:SF3">
    <property type="entry name" value="HYDROXYACYLGLUTATHIONE HYDROLASE GLOC"/>
    <property type="match status" value="1"/>
</dbReference>
<evidence type="ECO:0000313" key="7">
    <source>
        <dbReference type="Proteomes" id="UP000183639"/>
    </source>
</evidence>
<reference evidence="6 7" key="1">
    <citation type="submission" date="2016-10" db="EMBL/GenBank/DDBJ databases">
        <authorList>
            <person name="de Groot N.N."/>
        </authorList>
    </citation>
    <scope>NUCLEOTIDE SEQUENCE [LARGE SCALE GENOMIC DNA]</scope>
    <source>
        <strain evidence="6 7">Z108</strain>
    </source>
</reference>
<dbReference type="Proteomes" id="UP000183639">
    <property type="component" value="Unassembled WGS sequence"/>
</dbReference>
<dbReference type="InterPro" id="IPR036866">
    <property type="entry name" value="RibonucZ/Hydroxyglut_hydro"/>
</dbReference>
<keyword evidence="2" id="KW-0479">Metal-binding</keyword>
<gene>
    <name evidence="6" type="ORF">SAMN04487861_12043</name>
</gene>
<dbReference type="SMART" id="SM00849">
    <property type="entry name" value="Lactamase_B"/>
    <property type="match status" value="1"/>
</dbReference>
<dbReference type="Pfam" id="PF00753">
    <property type="entry name" value="Lactamase_B"/>
    <property type="match status" value="1"/>
</dbReference>
<sequence length="215" mass="23693">MIIQAQVMGYIVTNSYFYIDDETKHGFLIDPGAEPEKLLAIIREQGFTIEKILLTHGHFDHIGAVPALQQELAVPVLMQGNGRQYAEDPVWNLSAQLEEPLNLSGVTYIADNSDVELRDKPAFGLHMVPVPGHTADGCIYYSAQDKIAFVGDSVFKSSYGRTDLPGGDERQLMQGIVRHILSLPPDTALLSGHSEPTTVAAERQMPWYQALLSDS</sequence>
<accession>A0A1I3G800</accession>
<dbReference type="InterPro" id="IPR051453">
    <property type="entry name" value="MBL_Glyoxalase_II"/>
</dbReference>
<evidence type="ECO:0000313" key="6">
    <source>
        <dbReference type="EMBL" id="SFI19291.1"/>
    </source>
</evidence>
<dbReference type="RefSeq" id="WP_075444802.1">
    <property type="nucleotide sequence ID" value="NZ_FOQK01000020.1"/>
</dbReference>
<evidence type="ECO:0000256" key="2">
    <source>
        <dbReference type="ARBA" id="ARBA00022723"/>
    </source>
</evidence>
<dbReference type="InterPro" id="IPR001279">
    <property type="entry name" value="Metallo-B-lactamas"/>
</dbReference>
<dbReference type="GO" id="GO:0016787">
    <property type="term" value="F:hydrolase activity"/>
    <property type="evidence" value="ECO:0007669"/>
    <property type="project" value="UniProtKB-KW"/>
</dbReference>
<dbReference type="EMBL" id="FOQK01000020">
    <property type="protein sequence ID" value="SFI19291.1"/>
    <property type="molecule type" value="Genomic_DNA"/>
</dbReference>
<evidence type="ECO:0000256" key="3">
    <source>
        <dbReference type="ARBA" id="ARBA00022801"/>
    </source>
</evidence>